<protein>
    <submittedName>
        <fullName evidence="4">Uncharacterized protein LOC113471543</fullName>
    </submittedName>
</protein>
<gene>
    <name evidence="4" type="primary">LOC113471543</name>
</gene>
<dbReference type="AlphaFoldDB" id="A0A3Q0JIK5"/>
<proteinExistence type="predicted"/>
<sequence>MFNELYPEEATVSETSNEVKEENEVDSVEEKPVSVTTTYGDINITLSSSSDDITEEPPEQEPSDTCLVITIAERNQRNFIQQLINLRDEVDRRRTQVTLELDEEKKKTKKIHGNLKDLEKKKRRYQVCFQKKFGNLRKVKRLKRQMRREIEVLKENSVHRFEEIENCRPQTLPNRTFYVKLLKVCPCNCNAKQNLITVRYLVNTTTLLGNNVKKIHRNIDEEMVARFDAKENVSELTE</sequence>
<keyword evidence="1" id="KW-0175">Coiled coil</keyword>
<keyword evidence="3" id="KW-1185">Reference proteome</keyword>
<dbReference type="RefSeq" id="XP_026686575.1">
    <property type="nucleotide sequence ID" value="XM_026830774.1"/>
</dbReference>
<dbReference type="GeneID" id="113471543"/>
<accession>A0A3Q0JIK5</accession>
<dbReference type="Proteomes" id="UP000079169">
    <property type="component" value="Unplaced"/>
</dbReference>
<name>A0A3Q0JIK5_DIACI</name>
<feature type="coiled-coil region" evidence="1">
    <location>
        <begin position="87"/>
        <end position="156"/>
    </location>
</feature>
<evidence type="ECO:0000256" key="2">
    <source>
        <dbReference type="SAM" id="MobiDB-lite"/>
    </source>
</evidence>
<feature type="compositionally biased region" description="Basic and acidic residues" evidence="2">
    <location>
        <begin position="17"/>
        <end position="32"/>
    </location>
</feature>
<dbReference type="PaxDb" id="121845-A0A3Q0JIK5"/>
<dbReference type="KEGG" id="dci:113471543"/>
<feature type="region of interest" description="Disordered" evidence="2">
    <location>
        <begin position="1"/>
        <end position="39"/>
    </location>
</feature>
<reference evidence="4" key="1">
    <citation type="submission" date="2025-08" db="UniProtKB">
        <authorList>
            <consortium name="RefSeq"/>
        </authorList>
    </citation>
    <scope>IDENTIFICATION</scope>
</reference>
<evidence type="ECO:0000256" key="1">
    <source>
        <dbReference type="SAM" id="Coils"/>
    </source>
</evidence>
<evidence type="ECO:0000313" key="3">
    <source>
        <dbReference type="Proteomes" id="UP000079169"/>
    </source>
</evidence>
<evidence type="ECO:0000313" key="4">
    <source>
        <dbReference type="RefSeq" id="XP_026686575.1"/>
    </source>
</evidence>
<organism evidence="3 4">
    <name type="scientific">Diaphorina citri</name>
    <name type="common">Asian citrus psyllid</name>
    <dbReference type="NCBI Taxonomy" id="121845"/>
    <lineage>
        <taxon>Eukaryota</taxon>
        <taxon>Metazoa</taxon>
        <taxon>Ecdysozoa</taxon>
        <taxon>Arthropoda</taxon>
        <taxon>Hexapoda</taxon>
        <taxon>Insecta</taxon>
        <taxon>Pterygota</taxon>
        <taxon>Neoptera</taxon>
        <taxon>Paraneoptera</taxon>
        <taxon>Hemiptera</taxon>
        <taxon>Sternorrhyncha</taxon>
        <taxon>Psylloidea</taxon>
        <taxon>Psyllidae</taxon>
        <taxon>Diaphorininae</taxon>
        <taxon>Diaphorina</taxon>
    </lineage>
</organism>